<evidence type="ECO:0000313" key="2">
    <source>
        <dbReference type="Proteomes" id="UP001214757"/>
    </source>
</evidence>
<evidence type="ECO:0000313" key="1">
    <source>
        <dbReference type="EMBL" id="MDC9623359.1"/>
    </source>
</evidence>
<comment type="caution">
    <text evidence="1">The sequence shown here is derived from an EMBL/GenBank/DDBJ whole genome shotgun (WGS) entry which is preliminary data.</text>
</comment>
<sequence>MPQRLVSPEKINEVFAHLNENSDNHTLYASLMGGADITGQIKGLSLSPGYRMVRIDNRLTDKISQPHFELALINDISKEVAYYNRVVIQPDVVLTCRPVTQILVWRIRTPQHRAALRDLASKVFFDYLLERYNVIVSDMNQTNDGIAFWQDRMYDALMYNLHVYAYDMITCELHKILTQGDVSRQEMWLWGDPEHHQNRLAIISKSELPMPKE</sequence>
<keyword evidence="2" id="KW-1185">Reference proteome</keyword>
<dbReference type="Proteomes" id="UP001214757">
    <property type="component" value="Unassembled WGS sequence"/>
</dbReference>
<name>A0ABT5M6M3_9GAMM</name>
<dbReference type="RefSeq" id="WP_273580830.1">
    <property type="nucleotide sequence ID" value="NZ_JAQRFO010000048.1"/>
</dbReference>
<dbReference type="EMBL" id="JAQRFO010000048">
    <property type="protein sequence ID" value="MDC9623359.1"/>
    <property type="molecule type" value="Genomic_DNA"/>
</dbReference>
<organism evidence="1 2">
    <name type="scientific">Xenorhabdus aichiensis</name>
    <dbReference type="NCBI Taxonomy" id="3025874"/>
    <lineage>
        <taxon>Bacteria</taxon>
        <taxon>Pseudomonadati</taxon>
        <taxon>Pseudomonadota</taxon>
        <taxon>Gammaproteobacteria</taxon>
        <taxon>Enterobacterales</taxon>
        <taxon>Morganellaceae</taxon>
        <taxon>Xenorhabdus</taxon>
    </lineage>
</organism>
<accession>A0ABT5M6M3</accession>
<gene>
    <name evidence="1" type="ORF">PSI22_17360</name>
</gene>
<proteinExistence type="predicted"/>
<reference evidence="1 2" key="1">
    <citation type="submission" date="2023-02" db="EMBL/GenBank/DDBJ databases">
        <title>Entomopathogenic bacteria.</title>
        <authorList>
            <person name="Machado R.A."/>
        </authorList>
    </citation>
    <scope>NUCLEOTIDE SEQUENCE [LARGE SCALE GENOMIC DNA]</scope>
    <source>
        <strain evidence="1 2">XENO-7</strain>
    </source>
</reference>
<protein>
    <submittedName>
        <fullName evidence="1">Uncharacterized protein</fullName>
    </submittedName>
</protein>